<feature type="transmembrane region" description="Helical" evidence="1">
    <location>
        <begin position="100"/>
        <end position="122"/>
    </location>
</feature>
<dbReference type="InterPro" id="IPR008335">
    <property type="entry name" value="Mopterin_OxRdtase_euk"/>
</dbReference>
<dbReference type="Pfam" id="PF00174">
    <property type="entry name" value="Oxidored_molyb"/>
    <property type="match status" value="1"/>
</dbReference>
<keyword evidence="4" id="KW-1185">Reference proteome</keyword>
<dbReference type="InterPro" id="IPR000572">
    <property type="entry name" value="OxRdtase_Mopterin-bd_dom"/>
</dbReference>
<dbReference type="AlphaFoldDB" id="A0A1H1RY32"/>
<keyword evidence="1" id="KW-1133">Transmembrane helix</keyword>
<dbReference type="SUPFAM" id="SSF81342">
    <property type="entry name" value="Transmembrane di-heme cytochromes"/>
    <property type="match status" value="1"/>
</dbReference>
<feature type="transmembrane region" description="Helical" evidence="1">
    <location>
        <begin position="20"/>
        <end position="41"/>
    </location>
</feature>
<feature type="transmembrane region" description="Helical" evidence="1">
    <location>
        <begin position="61"/>
        <end position="88"/>
    </location>
</feature>
<keyword evidence="1" id="KW-0472">Membrane</keyword>
<dbReference type="GO" id="GO:0016491">
    <property type="term" value="F:oxidoreductase activity"/>
    <property type="evidence" value="ECO:0007669"/>
    <property type="project" value="InterPro"/>
</dbReference>
<evidence type="ECO:0000313" key="4">
    <source>
        <dbReference type="Proteomes" id="UP000199103"/>
    </source>
</evidence>
<name>A0A1H1RY32_9ACTN</name>
<accession>A0A1H1RY32</accession>
<dbReference type="Proteomes" id="UP000199103">
    <property type="component" value="Chromosome I"/>
</dbReference>
<dbReference type="STRING" id="630515.SAMN04489812_1811"/>
<dbReference type="SUPFAM" id="SSF56524">
    <property type="entry name" value="Oxidoreductase molybdopterin-binding domain"/>
    <property type="match status" value="1"/>
</dbReference>
<reference evidence="3 4" key="1">
    <citation type="submission" date="2016-10" db="EMBL/GenBank/DDBJ databases">
        <authorList>
            <person name="de Groot N.N."/>
        </authorList>
    </citation>
    <scope>NUCLEOTIDE SEQUENCE [LARGE SCALE GENOMIC DNA]</scope>
    <source>
        <strain evidence="3 4">DSM 21800</strain>
    </source>
</reference>
<dbReference type="PRINTS" id="PR00407">
    <property type="entry name" value="EUMOPTERIN"/>
</dbReference>
<evidence type="ECO:0000259" key="2">
    <source>
        <dbReference type="Pfam" id="PF00174"/>
    </source>
</evidence>
<dbReference type="InterPro" id="IPR036374">
    <property type="entry name" value="OxRdtase_Mopterin-bd_sf"/>
</dbReference>
<feature type="transmembrane region" description="Helical" evidence="1">
    <location>
        <begin position="142"/>
        <end position="164"/>
    </location>
</feature>
<evidence type="ECO:0000256" key="1">
    <source>
        <dbReference type="SAM" id="Phobius"/>
    </source>
</evidence>
<dbReference type="PANTHER" id="PTHR43032:SF2">
    <property type="entry name" value="BLL0505 PROTEIN"/>
    <property type="match status" value="1"/>
</dbReference>
<keyword evidence="1" id="KW-0812">Transmembrane</keyword>
<proteinExistence type="predicted"/>
<protein>
    <submittedName>
        <fullName evidence="3">Oxidoreductase molybdopterin binding domain-containing protein</fullName>
    </submittedName>
</protein>
<feature type="transmembrane region" description="Helical" evidence="1">
    <location>
        <begin position="193"/>
        <end position="213"/>
    </location>
</feature>
<dbReference type="InterPro" id="IPR016174">
    <property type="entry name" value="Di-haem_cyt_TM"/>
</dbReference>
<dbReference type="PANTHER" id="PTHR43032">
    <property type="entry name" value="PROTEIN-METHIONINE-SULFOXIDE REDUCTASE"/>
    <property type="match status" value="1"/>
</dbReference>
<dbReference type="CDD" id="cd00321">
    <property type="entry name" value="SO_family_Moco"/>
    <property type="match status" value="1"/>
</dbReference>
<evidence type="ECO:0000313" key="3">
    <source>
        <dbReference type="EMBL" id="SDS40617.1"/>
    </source>
</evidence>
<dbReference type="GO" id="GO:0016020">
    <property type="term" value="C:membrane"/>
    <property type="evidence" value="ECO:0007669"/>
    <property type="project" value="InterPro"/>
</dbReference>
<gene>
    <name evidence="3" type="ORF">SAMN04489812_1811</name>
</gene>
<dbReference type="Gene3D" id="3.90.420.10">
    <property type="entry name" value="Oxidoreductase, molybdopterin-binding domain"/>
    <property type="match status" value="1"/>
</dbReference>
<dbReference type="EMBL" id="LT629772">
    <property type="protein sequence ID" value="SDS40617.1"/>
    <property type="molecule type" value="Genomic_DNA"/>
</dbReference>
<organism evidence="3 4">
    <name type="scientific">Microlunatus soli</name>
    <dbReference type="NCBI Taxonomy" id="630515"/>
    <lineage>
        <taxon>Bacteria</taxon>
        <taxon>Bacillati</taxon>
        <taxon>Actinomycetota</taxon>
        <taxon>Actinomycetes</taxon>
        <taxon>Propionibacteriales</taxon>
        <taxon>Propionibacteriaceae</taxon>
        <taxon>Microlunatus</taxon>
    </lineage>
</organism>
<sequence length="382" mass="41213">MPRPDDLASAAHSTALVARLGRLLGIAFAICFLTGLLSWNAKRPDGWLLLAAPSWGYRVSQGVHVAAGLCCLPLLMAKVYSAYPLFFARPGSAPAGPRRISAVVGFLGEKGLTAILVGAGIMQVSTGLFNIFQWYAFGFDFVSIHFALAWISIGAIVIHVAIKLPKIKQTLRRRGPASDIDSDATGERPRRSFLFAAVGAAIGLTALTVGQSFTPLDRIALLAPRRPRSRNLQGVPVNRTAEQARVLDRLADWRLTLVGPGGSRTIDREQLAELPQVEVRLPIACVEGWSVSATWSGVRVRDLIGLISAGGSDVRVTSMERGSAYAVTRLPAAFADHPDTVLATMINGEPLHPDHGYPARIIAPNRPGELQTKWVERLEVLR</sequence>
<dbReference type="GO" id="GO:0022904">
    <property type="term" value="P:respiratory electron transport chain"/>
    <property type="evidence" value="ECO:0007669"/>
    <property type="project" value="InterPro"/>
</dbReference>
<dbReference type="OrthoDB" id="5241952at2"/>
<feature type="domain" description="Oxidoreductase molybdopterin-binding" evidence="2">
    <location>
        <begin position="250"/>
        <end position="381"/>
    </location>
</feature>